<sequence>MNNPLVSVIVLTYNNLIYFDRCINSILEQTYDNIELIISDDCSKQFDKCIYEQHIKANKSNNIVNYKIVSNNINLGTVKNFNNAIKISNGKYIIPLAVDDCFYDKNVVTCIVKKFINQNCLILTGYRKVYNNDGTIEKIFPKKRHIKVLKSYQDKLYKKLCKENFISGSCTSYSRQLFSRYGFFDEKYRLLEDYPKYLQITRNHEKIYFIDKIIIEYTMGGVSSSPNPILKKDFNLTIKNEILPYKNLTGTFMNRLKKFEYLRSISKRFKCKLLVSYLDIVIYKIINKIIKRCFNNL</sequence>
<dbReference type="Proteomes" id="UP000017590">
    <property type="component" value="Chromosome"/>
</dbReference>
<gene>
    <name evidence="2" type="ORF">CAETHG_2606</name>
</gene>
<accession>A0ABN4BGN5</accession>
<dbReference type="Gene3D" id="3.90.550.10">
    <property type="entry name" value="Spore Coat Polysaccharide Biosynthesis Protein SpsA, Chain A"/>
    <property type="match status" value="1"/>
</dbReference>
<dbReference type="GO" id="GO:0016757">
    <property type="term" value="F:glycosyltransferase activity"/>
    <property type="evidence" value="ECO:0007669"/>
    <property type="project" value="UniProtKB-KW"/>
</dbReference>
<dbReference type="RefSeq" id="WP_023162725.1">
    <property type="nucleotide sequence ID" value="NC_022592.1"/>
</dbReference>
<name>A0ABN4BGN5_9CLOT</name>
<evidence type="ECO:0000259" key="1">
    <source>
        <dbReference type="Pfam" id="PF00535"/>
    </source>
</evidence>
<dbReference type="PANTHER" id="PTHR22916:SF3">
    <property type="entry name" value="UDP-GLCNAC:BETAGAL BETA-1,3-N-ACETYLGLUCOSAMINYLTRANSFERASE-LIKE PROTEIN 1"/>
    <property type="match status" value="1"/>
</dbReference>
<evidence type="ECO:0000313" key="3">
    <source>
        <dbReference type="Proteomes" id="UP000017590"/>
    </source>
</evidence>
<keyword evidence="3" id="KW-1185">Reference proteome</keyword>
<keyword evidence="2" id="KW-0808">Transferase</keyword>
<keyword evidence="2" id="KW-0328">Glycosyltransferase</keyword>
<dbReference type="InterPro" id="IPR029044">
    <property type="entry name" value="Nucleotide-diphossugar_trans"/>
</dbReference>
<proteinExistence type="predicted"/>
<dbReference type="EC" id="2.4.-.-" evidence="2"/>
<dbReference type="Pfam" id="PF00535">
    <property type="entry name" value="Glycos_transf_2"/>
    <property type="match status" value="1"/>
</dbReference>
<reference evidence="3" key="1">
    <citation type="journal article" date="2014" name="Biotechnol. Biofuels">
        <title>Comparison of single-molecule sequencing and hybrid approaches for finishing the genome of Clostridium autoethanogenum and analysis of CRISPR systems in industrial relevant Clostridia.</title>
        <authorList>
            <person name="Brown S.D."/>
            <person name="Nagaraju S."/>
            <person name="Utturkar S."/>
            <person name="De Tissera S."/>
            <person name="Segovia S."/>
            <person name="Mitchell W."/>
            <person name="Land M.L."/>
            <person name="Dassanayake A."/>
            <person name="Kopke M."/>
        </authorList>
    </citation>
    <scope>NUCLEOTIDE SEQUENCE [LARGE SCALE GENOMIC DNA]</scope>
    <source>
        <strain evidence="3">DSM 10061</strain>
    </source>
</reference>
<dbReference type="EMBL" id="CP006763">
    <property type="protein sequence ID" value="AGY76815.1"/>
    <property type="molecule type" value="Genomic_DNA"/>
</dbReference>
<evidence type="ECO:0000313" key="2">
    <source>
        <dbReference type="EMBL" id="AGY76815.1"/>
    </source>
</evidence>
<dbReference type="PANTHER" id="PTHR22916">
    <property type="entry name" value="GLYCOSYLTRANSFERASE"/>
    <property type="match status" value="1"/>
</dbReference>
<dbReference type="SUPFAM" id="SSF53448">
    <property type="entry name" value="Nucleotide-diphospho-sugar transferases"/>
    <property type="match status" value="1"/>
</dbReference>
<protein>
    <submittedName>
        <fullName evidence="2">Glycosyltransferase</fullName>
        <ecNumber evidence="2">2.4.-.-</ecNumber>
    </submittedName>
</protein>
<organism evidence="2 3">
    <name type="scientific">Clostridium autoethanogenum DSM 10061</name>
    <dbReference type="NCBI Taxonomy" id="1341692"/>
    <lineage>
        <taxon>Bacteria</taxon>
        <taxon>Bacillati</taxon>
        <taxon>Bacillota</taxon>
        <taxon>Clostridia</taxon>
        <taxon>Eubacteriales</taxon>
        <taxon>Clostridiaceae</taxon>
        <taxon>Clostridium</taxon>
    </lineage>
</organism>
<dbReference type="InterPro" id="IPR001173">
    <property type="entry name" value="Glyco_trans_2-like"/>
</dbReference>
<feature type="domain" description="Glycosyltransferase 2-like" evidence="1">
    <location>
        <begin position="7"/>
        <end position="181"/>
    </location>
</feature>